<accession>A0ABR2Z3Y1</accession>
<sequence length="256" mass="28958">MVSSTILLQRQAFLPKSSPLVTFRERRCHCHAEVVQRTLQKPANKMTIRPAESDAELRACATLRAESFYTYPPERSFAGQIHQIMKGDEEFEALKEQRDLRKARQPNENSACLVAVCDTKGYLRESPSDLRLHTVGQEAVLGTLDLYAIRAMPGEILIGDCSNPAYLANVCVAKAAQRQGVGRELIHCAVDLANQWRTEALFVHILWVNDKARMFYESLGFRVDKEESSNTAHYRGHCLEGIEGRGRTLMLRRDLP</sequence>
<dbReference type="CDD" id="cd04301">
    <property type="entry name" value="NAT_SF"/>
    <property type="match status" value="1"/>
</dbReference>
<evidence type="ECO:0000313" key="3">
    <source>
        <dbReference type="Proteomes" id="UP001491310"/>
    </source>
</evidence>
<protein>
    <recommendedName>
        <fullName evidence="1">N-acetyltransferase domain-containing protein</fullName>
    </recommendedName>
</protein>
<dbReference type="EMBL" id="JALJOT010000001">
    <property type="protein sequence ID" value="KAK9918680.1"/>
    <property type="molecule type" value="Genomic_DNA"/>
</dbReference>
<dbReference type="InterPro" id="IPR000182">
    <property type="entry name" value="GNAT_dom"/>
</dbReference>
<proteinExistence type="predicted"/>
<dbReference type="PANTHER" id="PTHR47876">
    <property type="entry name" value="OS08G0260000 PROTEIN"/>
    <property type="match status" value="1"/>
</dbReference>
<dbReference type="Proteomes" id="UP001491310">
    <property type="component" value="Unassembled WGS sequence"/>
</dbReference>
<evidence type="ECO:0000259" key="1">
    <source>
        <dbReference type="PROSITE" id="PS51186"/>
    </source>
</evidence>
<dbReference type="InterPro" id="IPR016181">
    <property type="entry name" value="Acyl_CoA_acyltransferase"/>
</dbReference>
<dbReference type="PROSITE" id="PS51186">
    <property type="entry name" value="GNAT"/>
    <property type="match status" value="1"/>
</dbReference>
<keyword evidence="3" id="KW-1185">Reference proteome</keyword>
<gene>
    <name evidence="2" type="ORF">WJX75_005914</name>
</gene>
<organism evidence="2 3">
    <name type="scientific">Coccomyxa subellipsoidea</name>
    <dbReference type="NCBI Taxonomy" id="248742"/>
    <lineage>
        <taxon>Eukaryota</taxon>
        <taxon>Viridiplantae</taxon>
        <taxon>Chlorophyta</taxon>
        <taxon>core chlorophytes</taxon>
        <taxon>Trebouxiophyceae</taxon>
        <taxon>Trebouxiophyceae incertae sedis</taxon>
        <taxon>Coccomyxaceae</taxon>
        <taxon>Coccomyxa</taxon>
    </lineage>
</organism>
<name>A0ABR2Z3Y1_9CHLO</name>
<feature type="domain" description="N-acetyltransferase" evidence="1">
    <location>
        <begin position="46"/>
        <end position="256"/>
    </location>
</feature>
<comment type="caution">
    <text evidence="2">The sequence shown here is derived from an EMBL/GenBank/DDBJ whole genome shotgun (WGS) entry which is preliminary data.</text>
</comment>
<dbReference type="SUPFAM" id="SSF55729">
    <property type="entry name" value="Acyl-CoA N-acyltransferases (Nat)"/>
    <property type="match status" value="1"/>
</dbReference>
<reference evidence="2 3" key="1">
    <citation type="journal article" date="2024" name="Nat. Commun.">
        <title>Phylogenomics reveals the evolutionary origins of lichenization in chlorophyte algae.</title>
        <authorList>
            <person name="Puginier C."/>
            <person name="Libourel C."/>
            <person name="Otte J."/>
            <person name="Skaloud P."/>
            <person name="Haon M."/>
            <person name="Grisel S."/>
            <person name="Petersen M."/>
            <person name="Berrin J.G."/>
            <person name="Delaux P.M."/>
            <person name="Dal Grande F."/>
            <person name="Keller J."/>
        </authorList>
    </citation>
    <scope>NUCLEOTIDE SEQUENCE [LARGE SCALE GENOMIC DNA]</scope>
    <source>
        <strain evidence="2 3">SAG 216-7</strain>
    </source>
</reference>
<dbReference type="Gene3D" id="3.40.630.30">
    <property type="match status" value="1"/>
</dbReference>
<evidence type="ECO:0000313" key="2">
    <source>
        <dbReference type="EMBL" id="KAK9918680.1"/>
    </source>
</evidence>
<dbReference type="PANTHER" id="PTHR47876:SF2">
    <property type="entry name" value="GCN5-RELATED N-ACETYLTRANSFERASE 7, CHLOROPLASTIC"/>
    <property type="match status" value="1"/>
</dbReference>
<dbReference type="Pfam" id="PF13508">
    <property type="entry name" value="Acetyltransf_7"/>
    <property type="match status" value="1"/>
</dbReference>